<dbReference type="EC" id="2.3.1.-" evidence="7"/>
<dbReference type="InterPro" id="IPR003016">
    <property type="entry name" value="2-oxoA_DH_lipoyl-BS"/>
</dbReference>
<reference evidence="10" key="1">
    <citation type="submission" date="2020-06" db="EMBL/GenBank/DDBJ databases">
        <title>Whole Genome Sequence of Bradyrhizobium sp. Strain 66S1MB.</title>
        <authorList>
            <person name="Bromfield E."/>
            <person name="Cloutier S."/>
        </authorList>
    </citation>
    <scope>NUCLEOTIDE SEQUENCE</scope>
    <source>
        <strain evidence="10">66S1MB</strain>
    </source>
</reference>
<dbReference type="PROSITE" id="PS50968">
    <property type="entry name" value="BIOTINYL_LIPOYL"/>
    <property type="match status" value="1"/>
</dbReference>
<evidence type="ECO:0000256" key="2">
    <source>
        <dbReference type="ARBA" id="ARBA00007317"/>
    </source>
</evidence>
<evidence type="ECO:0000256" key="5">
    <source>
        <dbReference type="ARBA" id="ARBA00022823"/>
    </source>
</evidence>
<dbReference type="PROSITE" id="PS00189">
    <property type="entry name" value="LIPOYL"/>
    <property type="match status" value="1"/>
</dbReference>
<evidence type="ECO:0000313" key="10">
    <source>
        <dbReference type="EMBL" id="NVL06597.1"/>
    </source>
</evidence>
<dbReference type="SUPFAM" id="SSF47005">
    <property type="entry name" value="Peripheral subunit-binding domain of 2-oxo acid dehydrogenase complex"/>
    <property type="match status" value="1"/>
</dbReference>
<organism evidence="10">
    <name type="scientific">Bradyrhizobium quebecense</name>
    <dbReference type="NCBI Taxonomy" id="2748629"/>
    <lineage>
        <taxon>Bacteria</taxon>
        <taxon>Pseudomonadati</taxon>
        <taxon>Pseudomonadota</taxon>
        <taxon>Alphaproteobacteria</taxon>
        <taxon>Hyphomicrobiales</taxon>
        <taxon>Nitrobacteraceae</taxon>
        <taxon>Bradyrhizobium</taxon>
    </lineage>
</organism>
<keyword evidence="6 7" id="KW-0012">Acyltransferase</keyword>
<dbReference type="PANTHER" id="PTHR43178:SF12">
    <property type="entry name" value="DIHYDROLIPOAMIDE ACETYLTRANSFERASE COMPONENT OF PYRUVATE DEHYDROGENASE COMPLEX"/>
    <property type="match status" value="1"/>
</dbReference>
<evidence type="ECO:0000256" key="6">
    <source>
        <dbReference type="ARBA" id="ARBA00023315"/>
    </source>
</evidence>
<dbReference type="InterPro" id="IPR001078">
    <property type="entry name" value="2-oxoacid_DH_actylTfrase"/>
</dbReference>
<dbReference type="Gene3D" id="3.30.559.10">
    <property type="entry name" value="Chloramphenicol acetyltransferase-like domain"/>
    <property type="match status" value="1"/>
</dbReference>
<comment type="subunit">
    <text evidence="3">Forms a 24-polypeptide structural core with octahedral symmetry.</text>
</comment>
<dbReference type="RefSeq" id="WP_176530393.1">
    <property type="nucleotide sequence ID" value="NZ_CP088022.1"/>
</dbReference>
<dbReference type="GO" id="GO:0005737">
    <property type="term" value="C:cytoplasm"/>
    <property type="evidence" value="ECO:0007669"/>
    <property type="project" value="TreeGrafter"/>
</dbReference>
<feature type="domain" description="Lipoyl-binding" evidence="8">
    <location>
        <begin position="1"/>
        <end position="76"/>
    </location>
</feature>
<dbReference type="Pfam" id="PF02817">
    <property type="entry name" value="E3_binding"/>
    <property type="match status" value="1"/>
</dbReference>
<dbReference type="EMBL" id="JABWSX010000001">
    <property type="protein sequence ID" value="NVL06597.1"/>
    <property type="molecule type" value="Genomic_DNA"/>
</dbReference>
<evidence type="ECO:0000259" key="9">
    <source>
        <dbReference type="PROSITE" id="PS51826"/>
    </source>
</evidence>
<evidence type="ECO:0000256" key="4">
    <source>
        <dbReference type="ARBA" id="ARBA00022679"/>
    </source>
</evidence>
<dbReference type="Gene3D" id="4.10.320.10">
    <property type="entry name" value="E3-binding domain"/>
    <property type="match status" value="1"/>
</dbReference>
<dbReference type="Pfam" id="PF00364">
    <property type="entry name" value="Biotin_lipoyl"/>
    <property type="match status" value="1"/>
</dbReference>
<dbReference type="InterPro" id="IPR004167">
    <property type="entry name" value="PSBD"/>
</dbReference>
<dbReference type="GO" id="GO:0016407">
    <property type="term" value="F:acetyltransferase activity"/>
    <property type="evidence" value="ECO:0007669"/>
    <property type="project" value="TreeGrafter"/>
</dbReference>
<feature type="domain" description="Peripheral subunit-binding (PSBD)" evidence="9">
    <location>
        <begin position="112"/>
        <end position="149"/>
    </location>
</feature>
<dbReference type="CDD" id="cd06849">
    <property type="entry name" value="lipoyl_domain"/>
    <property type="match status" value="1"/>
</dbReference>
<evidence type="ECO:0000256" key="7">
    <source>
        <dbReference type="RuleBase" id="RU003423"/>
    </source>
</evidence>
<dbReference type="InterPro" id="IPR023213">
    <property type="entry name" value="CAT-like_dom_sf"/>
</dbReference>
<dbReference type="Pfam" id="PF00198">
    <property type="entry name" value="2-oxoacid_dh"/>
    <property type="match status" value="1"/>
</dbReference>
<dbReference type="InterPro" id="IPR036625">
    <property type="entry name" value="E3-bd_dom_sf"/>
</dbReference>
<dbReference type="PROSITE" id="PS51826">
    <property type="entry name" value="PSBD"/>
    <property type="match status" value="1"/>
</dbReference>
<comment type="caution">
    <text evidence="10">The sequence shown here is derived from an EMBL/GenBank/DDBJ whole genome shotgun (WGS) entry which is preliminary data.</text>
</comment>
<dbReference type="AlphaFoldDB" id="A0A974AA68"/>
<comment type="cofactor">
    <cofactor evidence="1 7">
        <name>(R)-lipoate</name>
        <dbReference type="ChEBI" id="CHEBI:83088"/>
    </cofactor>
</comment>
<name>A0A974AA68_9BRAD</name>
<protein>
    <recommendedName>
        <fullName evidence="7">Dihydrolipoamide acetyltransferase component of pyruvate dehydrogenase complex</fullName>
        <ecNumber evidence="7">2.3.1.-</ecNumber>
    </recommendedName>
</protein>
<keyword evidence="4 7" id="KW-0808">Transferase</keyword>
<evidence type="ECO:0000256" key="3">
    <source>
        <dbReference type="ARBA" id="ARBA00011484"/>
    </source>
</evidence>
<evidence type="ECO:0000259" key="8">
    <source>
        <dbReference type="PROSITE" id="PS50968"/>
    </source>
</evidence>
<gene>
    <name evidence="10" type="ORF">HU230_12815</name>
</gene>
<comment type="similarity">
    <text evidence="2 7">Belongs to the 2-oxoacid dehydrogenase family.</text>
</comment>
<keyword evidence="5 7" id="KW-0450">Lipoyl</keyword>
<dbReference type="InterPro" id="IPR050743">
    <property type="entry name" value="2-oxoacid_DH_E2_comp"/>
</dbReference>
<dbReference type="SUPFAM" id="SSF52777">
    <property type="entry name" value="CoA-dependent acyltransferases"/>
    <property type="match status" value="1"/>
</dbReference>
<dbReference type="InterPro" id="IPR000089">
    <property type="entry name" value="Biotin_lipoyl"/>
</dbReference>
<dbReference type="InterPro" id="IPR011053">
    <property type="entry name" value="Single_hybrid_motif"/>
</dbReference>
<dbReference type="PANTHER" id="PTHR43178">
    <property type="entry name" value="DIHYDROLIPOAMIDE ACETYLTRANSFERASE COMPONENT OF PYRUVATE DEHYDROGENASE COMPLEX"/>
    <property type="match status" value="1"/>
</dbReference>
<dbReference type="GO" id="GO:0031405">
    <property type="term" value="F:lipoic acid binding"/>
    <property type="evidence" value="ECO:0007669"/>
    <property type="project" value="TreeGrafter"/>
</dbReference>
<sequence length="373" mass="39560">MHQFTLPDLGEGLEEAEIVTWYVNEGDHVVTDQPLVSVETDKAVVEIPAPSNGRIARLFGAKGDIVKVGAPLVEFAEGAEEDTGTIVGELGTGEQPLAAVAASTPPGGEGAQVFPAVRALARKLDVALDLVEATGPGGTITRADVERAAKRMSHRGPAEPLRGLRRAMAQRMTAAHAEIVPATVTDEADINDWRRDEDVTIRLVRAIAAACKAEPALNAWYHSGSGERRLIERIDLGIAVDTGGGLIVPVLRNVAERTVSDLRAGLDRLRADAIARAIPPEELRGATITLSNFGMIGGRFANLIIVPPQTAIVGAGRISERVVAHQGQVAVRRTLPLSLTFDHRVVTGGEAARFLVVLKSDLERGTPLRGSSE</sequence>
<proteinExistence type="inferred from homology"/>
<dbReference type="SUPFAM" id="SSF51230">
    <property type="entry name" value="Single hybrid motif"/>
    <property type="match status" value="1"/>
</dbReference>
<dbReference type="Gene3D" id="2.40.50.100">
    <property type="match status" value="1"/>
</dbReference>
<evidence type="ECO:0000256" key="1">
    <source>
        <dbReference type="ARBA" id="ARBA00001938"/>
    </source>
</evidence>
<accession>A0A974AA68</accession>